<keyword evidence="3" id="KW-1185">Reference proteome</keyword>
<proteinExistence type="predicted"/>
<comment type="caution">
    <text evidence="2">The sequence shown here is derived from an EMBL/GenBank/DDBJ whole genome shotgun (WGS) entry which is preliminary data.</text>
</comment>
<feature type="transmembrane region" description="Helical" evidence="1">
    <location>
        <begin position="131"/>
        <end position="152"/>
    </location>
</feature>
<dbReference type="EMBL" id="JAYFUH010000119">
    <property type="protein sequence ID" value="MEA5667757.1"/>
    <property type="molecule type" value="Genomic_DNA"/>
</dbReference>
<name>A0ABU5V465_9GAMM</name>
<keyword evidence="1" id="KW-1133">Transmembrane helix</keyword>
<feature type="transmembrane region" description="Helical" evidence="1">
    <location>
        <begin position="28"/>
        <end position="51"/>
    </location>
</feature>
<dbReference type="Proteomes" id="UP001301653">
    <property type="component" value="Unassembled WGS sequence"/>
</dbReference>
<sequence>MTPSLASTAPAGPTAAVATPAYPRFVQIWLVVDLTLCTLTGILALVATYHLSRGDAGDYPPALAIGQTVVQSAIAVFGISGNLLLMRHRAAGFWLACLALVAVCVGMVMSMHELRLHIAASDDGGCPPGLLLGFVLTLSCRYLLNMVYAFALRDAWRTLQAKRGSAA</sequence>
<protein>
    <recommendedName>
        <fullName evidence="4">Transmembrane protein</fullName>
    </recommendedName>
</protein>
<reference evidence="2 3" key="1">
    <citation type="submission" date="2023-12" db="EMBL/GenBank/DDBJ databases">
        <title>Stenotrophomonas guangdongensis sp. nov., isolated from wilted pepper plants (Capsicum annuum).</title>
        <authorList>
            <person name="Qiu M."/>
            <person name="Li Y."/>
            <person name="Liu Q."/>
            <person name="Zhang X."/>
            <person name="Huang Y."/>
            <person name="Guo R."/>
            <person name="Hu M."/>
            <person name="Zhou J."/>
            <person name="Zhou X."/>
        </authorList>
    </citation>
    <scope>NUCLEOTIDE SEQUENCE [LARGE SCALE GENOMIC DNA]</scope>
    <source>
        <strain evidence="2 3">MH1</strain>
    </source>
</reference>
<gene>
    <name evidence="2" type="ORF">VA603_09465</name>
</gene>
<feature type="transmembrane region" description="Helical" evidence="1">
    <location>
        <begin position="92"/>
        <end position="111"/>
    </location>
</feature>
<keyword evidence="1" id="KW-0472">Membrane</keyword>
<keyword evidence="1" id="KW-0812">Transmembrane</keyword>
<dbReference type="RefSeq" id="WP_323438648.1">
    <property type="nucleotide sequence ID" value="NZ_JAYFUH010000119.1"/>
</dbReference>
<evidence type="ECO:0000313" key="2">
    <source>
        <dbReference type="EMBL" id="MEA5667757.1"/>
    </source>
</evidence>
<evidence type="ECO:0008006" key="4">
    <source>
        <dbReference type="Google" id="ProtNLM"/>
    </source>
</evidence>
<accession>A0ABU5V465</accession>
<feature type="transmembrane region" description="Helical" evidence="1">
    <location>
        <begin position="63"/>
        <end position="85"/>
    </location>
</feature>
<evidence type="ECO:0000313" key="3">
    <source>
        <dbReference type="Proteomes" id="UP001301653"/>
    </source>
</evidence>
<organism evidence="2 3">
    <name type="scientific">Stenotrophomonas capsici</name>
    <dbReference type="NCBI Taxonomy" id="3110230"/>
    <lineage>
        <taxon>Bacteria</taxon>
        <taxon>Pseudomonadati</taxon>
        <taxon>Pseudomonadota</taxon>
        <taxon>Gammaproteobacteria</taxon>
        <taxon>Lysobacterales</taxon>
        <taxon>Lysobacteraceae</taxon>
        <taxon>Stenotrophomonas</taxon>
    </lineage>
</organism>
<evidence type="ECO:0000256" key="1">
    <source>
        <dbReference type="SAM" id="Phobius"/>
    </source>
</evidence>